<keyword evidence="4" id="KW-1185">Reference proteome</keyword>
<sequence length="535" mass="60481">MTIIKGFGDDSLVVHIGDFFRYNGVPDWSVTLWCRPIQEKKYTKLANLPLISRGRLLNSTAPNIRRADRVITLKHGYQLTVSLLSEFPEISASKSVKDKDGVQNAFIFNDGKGSLVVLPQLELARAIFLTNSYLFRACLNSETLSLEFDVQPHPVRSHVDIHVLNTTTFPKSAFDQSGTKQLLAWMLTDPSAMKSYQSIYQHYHSKREFKGKLESWRFSFDPPLMNNWQLHVKGRYSSDNASYLIEEIIGIVFDVNVPSSVAFINPAFVKRDPKDESARAGSSGDNWHNNEDEFEIDDEQSASDQNETLVLEGDLTWISFTKPFDAYKQEQMQDSSKLIMAKHAEKEAGRQVSTGEPHQGGTLPAADVGGKQDITDRERLFASRFKSFDHMLQVLVSKHQCSIINQETLPLPKVGRSQQHQLENGSPRAIRAVRVRYENNEAVLLEVDTSDGIKMLSTKVLFRSDQRDWIEHFTQIRKGIVAKSIAWPNELLDSLFGELSHVGINHPKHQGAEAGNIPVESIEGWALRFVQSLAR</sequence>
<organism evidence="3 4">
    <name type="scientific">Aeromonas caviae</name>
    <name type="common">Aeromonas punctata</name>
    <dbReference type="NCBI Taxonomy" id="648"/>
    <lineage>
        <taxon>Bacteria</taxon>
        <taxon>Pseudomonadati</taxon>
        <taxon>Pseudomonadota</taxon>
        <taxon>Gammaproteobacteria</taxon>
        <taxon>Aeromonadales</taxon>
        <taxon>Aeromonadaceae</taxon>
        <taxon>Aeromonas</taxon>
    </lineage>
</organism>
<gene>
    <name evidence="3" type="ORF">VCX44_11650</name>
</gene>
<dbReference type="InterPro" id="IPR016421">
    <property type="entry name" value="Transposition_TnsE"/>
</dbReference>
<evidence type="ECO:0000313" key="3">
    <source>
        <dbReference type="EMBL" id="MEA9436458.1"/>
    </source>
</evidence>
<name>A0ABU5W6C3_AERCA</name>
<evidence type="ECO:0000256" key="1">
    <source>
        <dbReference type="SAM" id="MobiDB-lite"/>
    </source>
</evidence>
<dbReference type="InterPro" id="IPR041419">
    <property type="entry name" value="TnsE_C"/>
</dbReference>
<reference evidence="3 4" key="1">
    <citation type="submission" date="2023-12" db="EMBL/GenBank/DDBJ databases">
        <title>Characterization of antibiotic resistance in Aeromonas spp. in hospital effluent.</title>
        <authorList>
            <person name="Negoseki B.R.S."/>
            <person name="Krul D."/>
            <person name="Siqueira A.C."/>
            <person name="Almeida M."/>
            <person name="Mesa D."/>
            <person name="Conte D."/>
            <person name="Dalla-Costa L.M."/>
        </authorList>
    </citation>
    <scope>NUCLEOTIDE SEQUENCE [LARGE SCALE GENOMIC DNA]</scope>
    <source>
        <strain evidence="3 4">36v</strain>
    </source>
</reference>
<feature type="region of interest" description="Disordered" evidence="1">
    <location>
        <begin position="350"/>
        <end position="369"/>
    </location>
</feature>
<accession>A0ABU5W6C3</accession>
<dbReference type="Proteomes" id="UP001304847">
    <property type="component" value="Unassembled WGS sequence"/>
</dbReference>
<comment type="caution">
    <text evidence="3">The sequence shown here is derived from an EMBL/GenBank/DDBJ whole genome shotgun (WGS) entry which is preliminary data.</text>
</comment>
<dbReference type="RefSeq" id="WP_264098402.1">
    <property type="nucleotide sequence ID" value="NZ_JAYGOJ010000054.1"/>
</dbReference>
<dbReference type="PIRSF" id="PIRSF004567">
    <property type="entry name" value="Transposition_TnsE"/>
    <property type="match status" value="1"/>
</dbReference>
<dbReference type="EMBL" id="JAYGOJ010000054">
    <property type="protein sequence ID" value="MEA9436458.1"/>
    <property type="molecule type" value="Genomic_DNA"/>
</dbReference>
<evidence type="ECO:0000259" key="2">
    <source>
        <dbReference type="Pfam" id="PF18623"/>
    </source>
</evidence>
<evidence type="ECO:0000313" key="4">
    <source>
        <dbReference type="Proteomes" id="UP001304847"/>
    </source>
</evidence>
<dbReference type="Pfam" id="PF18623">
    <property type="entry name" value="TnsE_C"/>
    <property type="match status" value="1"/>
</dbReference>
<feature type="domain" description="TnsE C-terminal" evidence="2">
    <location>
        <begin position="383"/>
        <end position="529"/>
    </location>
</feature>
<proteinExistence type="predicted"/>
<protein>
    <submittedName>
        <fullName evidence="3">Tn7-like element transposition protein TnsE</fullName>
    </submittedName>
</protein>